<dbReference type="AlphaFoldDB" id="A0AAE1P829"/>
<protein>
    <submittedName>
        <fullName evidence="1">Uncharacterized protein</fullName>
    </submittedName>
</protein>
<name>A0AAE1P829_9EUCA</name>
<accession>A0AAE1P829</accession>
<evidence type="ECO:0000313" key="2">
    <source>
        <dbReference type="Proteomes" id="UP001292094"/>
    </source>
</evidence>
<comment type="caution">
    <text evidence="1">The sequence shown here is derived from an EMBL/GenBank/DDBJ whole genome shotgun (WGS) entry which is preliminary data.</text>
</comment>
<dbReference type="EMBL" id="JAWZYT010002739">
    <property type="protein sequence ID" value="KAK4302392.1"/>
    <property type="molecule type" value="Genomic_DNA"/>
</dbReference>
<organism evidence="1 2">
    <name type="scientific">Petrolisthes manimaculis</name>
    <dbReference type="NCBI Taxonomy" id="1843537"/>
    <lineage>
        <taxon>Eukaryota</taxon>
        <taxon>Metazoa</taxon>
        <taxon>Ecdysozoa</taxon>
        <taxon>Arthropoda</taxon>
        <taxon>Crustacea</taxon>
        <taxon>Multicrustacea</taxon>
        <taxon>Malacostraca</taxon>
        <taxon>Eumalacostraca</taxon>
        <taxon>Eucarida</taxon>
        <taxon>Decapoda</taxon>
        <taxon>Pleocyemata</taxon>
        <taxon>Anomura</taxon>
        <taxon>Galatheoidea</taxon>
        <taxon>Porcellanidae</taxon>
        <taxon>Petrolisthes</taxon>
    </lineage>
</organism>
<evidence type="ECO:0000313" key="1">
    <source>
        <dbReference type="EMBL" id="KAK4302392.1"/>
    </source>
</evidence>
<dbReference type="Proteomes" id="UP001292094">
    <property type="component" value="Unassembled WGS sequence"/>
</dbReference>
<gene>
    <name evidence="1" type="ORF">Pmani_025504</name>
</gene>
<reference evidence="1" key="1">
    <citation type="submission" date="2023-11" db="EMBL/GenBank/DDBJ databases">
        <title>Genome assemblies of two species of porcelain crab, Petrolisthes cinctipes and Petrolisthes manimaculis (Anomura: Porcellanidae).</title>
        <authorList>
            <person name="Angst P."/>
        </authorList>
    </citation>
    <scope>NUCLEOTIDE SEQUENCE</scope>
    <source>
        <strain evidence="1">PB745_02</strain>
        <tissue evidence="1">Gill</tissue>
    </source>
</reference>
<proteinExistence type="predicted"/>
<keyword evidence="2" id="KW-1185">Reference proteome</keyword>
<sequence length="231" mass="25182">MEVHNDPKPSRCNDWVDRYNGYINNLVWLGDKDSADCKQTAPGMRQQTTHGGAGTVAGEAGGTEDGALTLDSLFTRPYTTFTPLHSPPTFPTTHPIAILTLSYPILHSQPSPQPSLLTISHPTLTTLSPTLTSHHIPSYTHNPLLLNPQLSTQHLSPHHTSILKQVTNIPPPTLTTPSTSTLRTLISMISSMFVDAKANPLLDYEGSPRLLPLHPLTPLPPILTPHPMYPP</sequence>